<name>A0A8S2CRT1_9BILA</name>
<dbReference type="EMBL" id="CAJNOK010000057">
    <property type="protein sequence ID" value="CAF0725972.1"/>
    <property type="molecule type" value="Genomic_DNA"/>
</dbReference>
<dbReference type="Proteomes" id="UP000677228">
    <property type="component" value="Unassembled WGS sequence"/>
</dbReference>
<reference evidence="1" key="1">
    <citation type="submission" date="2021-02" db="EMBL/GenBank/DDBJ databases">
        <authorList>
            <person name="Nowell W R."/>
        </authorList>
    </citation>
    <scope>NUCLEOTIDE SEQUENCE</scope>
</reference>
<dbReference type="Proteomes" id="UP000682733">
    <property type="component" value="Unassembled WGS sequence"/>
</dbReference>
<evidence type="ECO:0000313" key="3">
    <source>
        <dbReference type="Proteomes" id="UP000677228"/>
    </source>
</evidence>
<evidence type="ECO:0000313" key="1">
    <source>
        <dbReference type="EMBL" id="CAF0725972.1"/>
    </source>
</evidence>
<accession>A0A8S2CRT1</accession>
<comment type="caution">
    <text evidence="1">The sequence shown here is derived from an EMBL/GenBank/DDBJ whole genome shotgun (WGS) entry which is preliminary data.</text>
</comment>
<proteinExistence type="predicted"/>
<dbReference type="Gene3D" id="1.20.272.10">
    <property type="match status" value="1"/>
</dbReference>
<gene>
    <name evidence="1" type="ORF">OVA965_LOCUS430</name>
    <name evidence="2" type="ORF">TMI583_LOCUS430</name>
</gene>
<sequence length="407" mass="45208">MLSAIAQKEKIEISQVAQTKIVELAEGSARDAITMLDQVRLGKEGAIDEQHIEATFGLVDKLSLIKLLKAFAEHDLTQAVAMGETLANKGLDLPRALTSLLTLTVEKVIFDQNQTSNLSKSLSTELIGFNLKPAQAVHITDALLKALTNMKQFDSEQLIFRMALVEASQAQIEVNSFDKNSLPASQIVKTHPPISPAPAQTVLPLVSPQQTIPIIKPTLAKAEQYAEKKNQAPNNPSPFKVFPLNAKAQKAPTQSQNPETKEIINLWQQNESDIRQQRALSLRNLVDQAVSFPKEYGLLKDLIVLASTGDAMLVMTEDEVRANLVNHHFVQRPALAFMKHLWQKPISIYAINKNLGLEIKEKIIADKKEGKLLPNEKIKVRYFIENEQQIDPLQAAQSIFGDELIVE</sequence>
<dbReference type="AlphaFoldDB" id="A0A8S2CRT1"/>
<organism evidence="1 3">
    <name type="scientific">Didymodactylos carnosus</name>
    <dbReference type="NCBI Taxonomy" id="1234261"/>
    <lineage>
        <taxon>Eukaryota</taxon>
        <taxon>Metazoa</taxon>
        <taxon>Spiralia</taxon>
        <taxon>Gnathifera</taxon>
        <taxon>Rotifera</taxon>
        <taxon>Eurotatoria</taxon>
        <taxon>Bdelloidea</taxon>
        <taxon>Philodinida</taxon>
        <taxon>Philodinidae</taxon>
        <taxon>Didymodactylos</taxon>
    </lineage>
</organism>
<dbReference type="Gene3D" id="1.10.8.60">
    <property type="match status" value="1"/>
</dbReference>
<evidence type="ECO:0000313" key="2">
    <source>
        <dbReference type="EMBL" id="CAF3499429.1"/>
    </source>
</evidence>
<dbReference type="EMBL" id="CAJOBA010000057">
    <property type="protein sequence ID" value="CAF3499429.1"/>
    <property type="molecule type" value="Genomic_DNA"/>
</dbReference>
<protein>
    <submittedName>
        <fullName evidence="1">Uncharacterized protein</fullName>
    </submittedName>
</protein>